<sequence length="335" mass="38582">MKKHKAVRRQIVDSYSNFIDITKMDTFKNELQKPLEKRFPDFIDTMRNTLETLKKESSEFQIAIIGETSAGKSTFLNILLGEKILPSALLHTTSCICRLHNSSDKKIYYADKDETVHLTSDDPTKIEQALLNIIGPKQNNTAKSLRVVDIYWPIPLLQEDVIVVDTPGIGNTNLLTKQIIEYVPKADGYICIIDSSHAGGVQEDRIQVLLREIKLKQGKEMKDFKNVMFICNKWDRVKRRDDQSVWDDTLKKLELVCGKLAKWQVIKFCSTLELELLRMEANHTDAYSYVLTGIKNVLLGAMYKRTGCKLEYVYLNNRLENSNIKDICHTCCQRR</sequence>
<feature type="domain" description="Dynamin N-terminal" evidence="1">
    <location>
        <begin position="62"/>
        <end position="199"/>
    </location>
</feature>
<organism evidence="2 3">
    <name type="scientific">Sinanodonta woodiana</name>
    <name type="common">Chinese pond mussel</name>
    <name type="synonym">Anodonta woodiana</name>
    <dbReference type="NCBI Taxonomy" id="1069815"/>
    <lineage>
        <taxon>Eukaryota</taxon>
        <taxon>Metazoa</taxon>
        <taxon>Spiralia</taxon>
        <taxon>Lophotrochozoa</taxon>
        <taxon>Mollusca</taxon>
        <taxon>Bivalvia</taxon>
        <taxon>Autobranchia</taxon>
        <taxon>Heteroconchia</taxon>
        <taxon>Palaeoheterodonta</taxon>
        <taxon>Unionida</taxon>
        <taxon>Unionoidea</taxon>
        <taxon>Unionidae</taxon>
        <taxon>Unioninae</taxon>
        <taxon>Sinanodonta</taxon>
    </lineage>
</organism>
<dbReference type="Proteomes" id="UP001634394">
    <property type="component" value="Unassembled WGS sequence"/>
</dbReference>
<dbReference type="InterPro" id="IPR045063">
    <property type="entry name" value="Dynamin_N"/>
</dbReference>
<dbReference type="AlphaFoldDB" id="A0ABD3WIV3"/>
<comment type="caution">
    <text evidence="2">The sequence shown here is derived from an EMBL/GenBank/DDBJ whole genome shotgun (WGS) entry which is preliminary data.</text>
</comment>
<dbReference type="SUPFAM" id="SSF52540">
    <property type="entry name" value="P-loop containing nucleoside triphosphate hydrolases"/>
    <property type="match status" value="1"/>
</dbReference>
<dbReference type="Pfam" id="PF00350">
    <property type="entry name" value="Dynamin_N"/>
    <property type="match status" value="1"/>
</dbReference>
<dbReference type="EMBL" id="JBJQND010000006">
    <property type="protein sequence ID" value="KAL3873890.1"/>
    <property type="molecule type" value="Genomic_DNA"/>
</dbReference>
<evidence type="ECO:0000313" key="2">
    <source>
        <dbReference type="EMBL" id="KAL3873890.1"/>
    </source>
</evidence>
<keyword evidence="3" id="KW-1185">Reference proteome</keyword>
<accession>A0ABD3WIV3</accession>
<dbReference type="InterPro" id="IPR027417">
    <property type="entry name" value="P-loop_NTPase"/>
</dbReference>
<evidence type="ECO:0000259" key="1">
    <source>
        <dbReference type="Pfam" id="PF00350"/>
    </source>
</evidence>
<dbReference type="Gene3D" id="3.40.50.300">
    <property type="entry name" value="P-loop containing nucleotide triphosphate hydrolases"/>
    <property type="match status" value="1"/>
</dbReference>
<protein>
    <recommendedName>
        <fullName evidence="1">Dynamin N-terminal domain-containing protein</fullName>
    </recommendedName>
</protein>
<dbReference type="PANTHER" id="PTHR26392">
    <property type="entry name" value="MITOGEN-ACTIVATED PROTEIN KINASE KINASE KINASE 7-RELATED"/>
    <property type="match status" value="1"/>
</dbReference>
<evidence type="ECO:0000313" key="3">
    <source>
        <dbReference type="Proteomes" id="UP001634394"/>
    </source>
</evidence>
<proteinExistence type="predicted"/>
<gene>
    <name evidence="2" type="ORF">ACJMK2_036969</name>
</gene>
<dbReference type="PANTHER" id="PTHR26392:SF92">
    <property type="entry name" value="PROTEIN KINASE DOMAIN-CONTAINING PROTEIN"/>
    <property type="match status" value="1"/>
</dbReference>
<name>A0ABD3WIV3_SINWO</name>
<reference evidence="2 3" key="1">
    <citation type="submission" date="2024-11" db="EMBL/GenBank/DDBJ databases">
        <title>Chromosome-level genome assembly of the freshwater bivalve Anodonta woodiana.</title>
        <authorList>
            <person name="Chen X."/>
        </authorList>
    </citation>
    <scope>NUCLEOTIDE SEQUENCE [LARGE SCALE GENOMIC DNA]</scope>
    <source>
        <strain evidence="2">MN2024</strain>
        <tissue evidence="2">Gills</tissue>
    </source>
</reference>